<evidence type="ECO:0008006" key="4">
    <source>
        <dbReference type="Google" id="ProtNLM"/>
    </source>
</evidence>
<proteinExistence type="predicted"/>
<sequence length="148" mass="15398">MTASPTPSRPRVVDIAFWTLIGGAVLLILGGLLAATVSFETARSAIDPEVTNDKVRNYLTVYRGMGIGAVLAGAGLAFVAGRARRGDPKFRRATVALALAIAVVLLMLAVGAGVGQPMTLLSLVPIAVGAVLLTRRSAAGWFEQGERR</sequence>
<organism evidence="2 3">
    <name type="scientific">Mycolicibacterium litorale</name>
    <dbReference type="NCBI Taxonomy" id="758802"/>
    <lineage>
        <taxon>Bacteria</taxon>
        <taxon>Bacillati</taxon>
        <taxon>Actinomycetota</taxon>
        <taxon>Actinomycetes</taxon>
        <taxon>Mycobacteriales</taxon>
        <taxon>Mycobacteriaceae</taxon>
        <taxon>Mycolicibacterium</taxon>
    </lineage>
</organism>
<dbReference type="RefSeq" id="WP_185294432.1">
    <property type="nucleotide sequence ID" value="NZ_AP023287.1"/>
</dbReference>
<evidence type="ECO:0000313" key="3">
    <source>
        <dbReference type="Proteomes" id="UP000515734"/>
    </source>
</evidence>
<keyword evidence="1" id="KW-0472">Membrane</keyword>
<dbReference type="Proteomes" id="UP000515734">
    <property type="component" value="Chromosome"/>
</dbReference>
<evidence type="ECO:0000313" key="2">
    <source>
        <dbReference type="EMBL" id="BCI51470.1"/>
    </source>
</evidence>
<feature type="transmembrane region" description="Helical" evidence="1">
    <location>
        <begin position="93"/>
        <end position="114"/>
    </location>
</feature>
<dbReference type="EMBL" id="AP023287">
    <property type="protein sequence ID" value="BCI51470.1"/>
    <property type="molecule type" value="Genomic_DNA"/>
</dbReference>
<reference evidence="2 3" key="1">
    <citation type="submission" date="2020-07" db="EMBL/GenBank/DDBJ databases">
        <title>Complete genome sequence of Mycolicibacterium litorale like strain isolated from cardiac implantable electronic device infection.</title>
        <authorList>
            <person name="Fukano H."/>
            <person name="Miyama H."/>
            <person name="Hoshino Y."/>
        </authorList>
    </citation>
    <scope>NUCLEOTIDE SEQUENCE [LARGE SCALE GENOMIC DNA]</scope>
    <source>
        <strain evidence="2 3">NIIDNTM18</strain>
    </source>
</reference>
<name>A0A6S6P477_9MYCO</name>
<keyword evidence="1" id="KW-1133">Transmembrane helix</keyword>
<keyword evidence="1" id="KW-0812">Transmembrane</keyword>
<protein>
    <recommendedName>
        <fullName evidence="4">Integral membrane protein</fullName>
    </recommendedName>
</protein>
<evidence type="ECO:0000256" key="1">
    <source>
        <dbReference type="SAM" id="Phobius"/>
    </source>
</evidence>
<gene>
    <name evidence="2" type="ORF">NIIDNTM18_07480</name>
</gene>
<feature type="transmembrane region" description="Helical" evidence="1">
    <location>
        <begin position="12"/>
        <end position="39"/>
    </location>
</feature>
<feature type="transmembrane region" description="Helical" evidence="1">
    <location>
        <begin position="59"/>
        <end position="81"/>
    </location>
</feature>
<dbReference type="AlphaFoldDB" id="A0A6S6P477"/>
<accession>A0A6S6P477</accession>